<reference evidence="4" key="1">
    <citation type="submission" date="2022-12" db="EMBL/GenBank/DDBJ databases">
        <title>Chromosome-level genome assembly of the bean flower thrips Megalurothrips usitatus.</title>
        <authorList>
            <person name="Ma L."/>
            <person name="Liu Q."/>
            <person name="Li H."/>
            <person name="Cai W."/>
        </authorList>
    </citation>
    <scope>NUCLEOTIDE SEQUENCE</scope>
    <source>
        <strain evidence="4">Cailab_2022a</strain>
    </source>
</reference>
<evidence type="ECO:0000256" key="2">
    <source>
        <dbReference type="ARBA" id="ARBA00023002"/>
    </source>
</evidence>
<dbReference type="InterPro" id="IPR013149">
    <property type="entry name" value="ADH-like_C"/>
</dbReference>
<gene>
    <name evidence="4" type="ORF">ONE63_006686</name>
</gene>
<dbReference type="Gene3D" id="3.90.180.10">
    <property type="entry name" value="Medium-chain alcohol dehydrogenases, catalytic domain"/>
    <property type="match status" value="1"/>
</dbReference>
<dbReference type="InterPro" id="IPR020843">
    <property type="entry name" value="ER"/>
</dbReference>
<organism evidence="4 5">
    <name type="scientific">Megalurothrips usitatus</name>
    <name type="common">bean blossom thrips</name>
    <dbReference type="NCBI Taxonomy" id="439358"/>
    <lineage>
        <taxon>Eukaryota</taxon>
        <taxon>Metazoa</taxon>
        <taxon>Ecdysozoa</taxon>
        <taxon>Arthropoda</taxon>
        <taxon>Hexapoda</taxon>
        <taxon>Insecta</taxon>
        <taxon>Pterygota</taxon>
        <taxon>Neoptera</taxon>
        <taxon>Paraneoptera</taxon>
        <taxon>Thysanoptera</taxon>
        <taxon>Terebrantia</taxon>
        <taxon>Thripoidea</taxon>
        <taxon>Thripidae</taxon>
        <taxon>Megalurothrips</taxon>
    </lineage>
</organism>
<dbReference type="PANTHER" id="PTHR48106:SF18">
    <property type="entry name" value="QUINONE OXIDOREDUCTASE PIG3"/>
    <property type="match status" value="1"/>
</dbReference>
<dbReference type="Pfam" id="PF00107">
    <property type="entry name" value="ADH_zinc_N"/>
    <property type="match status" value="1"/>
</dbReference>
<keyword evidence="5" id="KW-1185">Reference proteome</keyword>
<evidence type="ECO:0000259" key="3">
    <source>
        <dbReference type="SMART" id="SM00829"/>
    </source>
</evidence>
<dbReference type="SUPFAM" id="SSF51735">
    <property type="entry name" value="NAD(P)-binding Rossmann-fold domains"/>
    <property type="match status" value="1"/>
</dbReference>
<dbReference type="AlphaFoldDB" id="A0AAV7Y0G0"/>
<evidence type="ECO:0000313" key="5">
    <source>
        <dbReference type="Proteomes" id="UP001075354"/>
    </source>
</evidence>
<feature type="domain" description="Enoyl reductase (ER)" evidence="3">
    <location>
        <begin position="4"/>
        <end position="175"/>
    </location>
</feature>
<dbReference type="GO" id="GO:0070402">
    <property type="term" value="F:NADPH binding"/>
    <property type="evidence" value="ECO:0007669"/>
    <property type="project" value="TreeGrafter"/>
</dbReference>
<dbReference type="SMART" id="SM00829">
    <property type="entry name" value="PKS_ER"/>
    <property type="match status" value="1"/>
</dbReference>
<dbReference type="InterPro" id="IPR036291">
    <property type="entry name" value="NAD(P)-bd_dom_sf"/>
</dbReference>
<dbReference type="Proteomes" id="UP001075354">
    <property type="component" value="Chromosome 3"/>
</dbReference>
<comment type="caution">
    <text evidence="4">The sequence shown here is derived from an EMBL/GenBank/DDBJ whole genome shotgun (WGS) entry which is preliminary data.</text>
</comment>
<keyword evidence="2" id="KW-0560">Oxidoreductase</keyword>
<dbReference type="GO" id="GO:0016651">
    <property type="term" value="F:oxidoreductase activity, acting on NAD(P)H"/>
    <property type="evidence" value="ECO:0007669"/>
    <property type="project" value="TreeGrafter"/>
</dbReference>
<accession>A0AAV7Y0G0</accession>
<dbReference type="PANTHER" id="PTHR48106">
    <property type="entry name" value="QUINONE OXIDOREDUCTASE PIG3-RELATED"/>
    <property type="match status" value="1"/>
</dbReference>
<name>A0AAV7Y0G0_9NEOP</name>
<evidence type="ECO:0000313" key="4">
    <source>
        <dbReference type="EMBL" id="KAJ1529958.1"/>
    </source>
</evidence>
<evidence type="ECO:0000256" key="1">
    <source>
        <dbReference type="ARBA" id="ARBA00022857"/>
    </source>
</evidence>
<protein>
    <recommendedName>
        <fullName evidence="3">Enoyl reductase (ER) domain-containing protein</fullName>
    </recommendedName>
</protein>
<dbReference type="EMBL" id="JAPTSV010000003">
    <property type="protein sequence ID" value="KAJ1529958.1"/>
    <property type="molecule type" value="Genomic_DNA"/>
</dbReference>
<keyword evidence="1" id="KW-0521">NADP</keyword>
<sequence length="175" mass="19273">MGVGRWPEGRRQPELDPLLRWPLPEEWSVAEAVAVPYAYSLVYYFLQVKVKVRAGSSILVHEGSSAIGQAAIRVAAQLGCDPIFTTVGSGRQRALVTELFPQMEPRYVLSHEDGVSFELAVRRMTRGRGVHLVLNTLGQSKLKATLRCLRLSGTVLQLNREGGVDCDGGCLLVER</sequence>
<proteinExistence type="predicted"/>